<dbReference type="Proteomes" id="UP000636709">
    <property type="component" value="Unassembled WGS sequence"/>
</dbReference>
<feature type="region of interest" description="Disordered" evidence="1">
    <location>
        <begin position="29"/>
        <end position="96"/>
    </location>
</feature>
<dbReference type="PANTHER" id="PTHR31722:SF54">
    <property type="entry name" value="OS04G0618950 PROTEIN"/>
    <property type="match status" value="1"/>
</dbReference>
<keyword evidence="3" id="KW-1185">Reference proteome</keyword>
<dbReference type="OrthoDB" id="689767at2759"/>
<sequence length="482" mass="51685">MFVLSVPRSSHESMSVWRNMLFVTVQSHSHSSTLTRKLERQRKEEENVNSRERSIVVQFGTPQSSSNSHLTCLPSNHSALSRHRPPPPPFHQTNHSPLSLSLSLSLSLTSFKLPLAATPPRASVHAPRPPAMAAAAVTSPSPDPFTFHCPAAPSVAPEADGDEFEFHVVPAALSAADELFSGGKLVPLLRPAPASAPCSPPPCLEEVVEPASASASEPTSPRAPRCAGRRWRDLLHLLSSSKKAKDGNKCGDGCLKLRDTHFRPLLSRDSSSSSSASSVESRSKHAHGRPPPPSSCSPLRTRSAPVASLLHLMSRTTRSAADASLMHLSKRQEETAYAAAHPLLTRASSSSSSASSSDSGRNPRAAVAPWRPRGPSHRRPAVAAESPRVSASGRVVFRGLERCSSTPASAGIGGARRPRPRGMERSYSANVRVDPVINVFGFGLLFMPSSPAKERKSDKEKDGAGRRTRPEKLAMVLRDPQD</sequence>
<evidence type="ECO:0000313" key="2">
    <source>
        <dbReference type="EMBL" id="KAF8649649.1"/>
    </source>
</evidence>
<feature type="compositionally biased region" description="Polar residues" evidence="1">
    <location>
        <begin position="60"/>
        <end position="79"/>
    </location>
</feature>
<dbReference type="PANTHER" id="PTHR31722">
    <property type="entry name" value="OS06G0675200 PROTEIN"/>
    <property type="match status" value="1"/>
</dbReference>
<feature type="compositionally biased region" description="Low complexity" evidence="1">
    <location>
        <begin position="267"/>
        <end position="280"/>
    </location>
</feature>
<comment type="caution">
    <text evidence="2">The sequence shown here is derived from an EMBL/GenBank/DDBJ whole genome shotgun (WGS) entry which is preliminary data.</text>
</comment>
<feature type="compositionally biased region" description="Basic and acidic residues" evidence="1">
    <location>
        <begin position="452"/>
        <end position="472"/>
    </location>
</feature>
<evidence type="ECO:0000256" key="1">
    <source>
        <dbReference type="SAM" id="MobiDB-lite"/>
    </source>
</evidence>
<dbReference type="AlphaFoldDB" id="A0A835AC14"/>
<proteinExistence type="predicted"/>
<gene>
    <name evidence="2" type="ORF">HU200_064189</name>
</gene>
<feature type="compositionally biased region" description="Basic and acidic residues" evidence="1">
    <location>
        <begin position="36"/>
        <end position="54"/>
    </location>
</feature>
<reference evidence="2" key="1">
    <citation type="submission" date="2020-07" db="EMBL/GenBank/DDBJ databases">
        <title>Genome sequence and genetic diversity analysis of an under-domesticated orphan crop, white fonio (Digitaria exilis).</title>
        <authorList>
            <person name="Bennetzen J.L."/>
            <person name="Chen S."/>
            <person name="Ma X."/>
            <person name="Wang X."/>
            <person name="Yssel A.E.J."/>
            <person name="Chaluvadi S.R."/>
            <person name="Johnson M."/>
            <person name="Gangashetty P."/>
            <person name="Hamidou F."/>
            <person name="Sanogo M.D."/>
            <person name="Zwaenepoel A."/>
            <person name="Wallace J."/>
            <person name="Van De Peer Y."/>
            <person name="Van Deynze A."/>
        </authorList>
    </citation>
    <scope>NUCLEOTIDE SEQUENCE</scope>
    <source>
        <tissue evidence="2">Leaves</tissue>
    </source>
</reference>
<evidence type="ECO:0000313" key="3">
    <source>
        <dbReference type="Proteomes" id="UP000636709"/>
    </source>
</evidence>
<dbReference type="EMBL" id="JACEFO010002753">
    <property type="protein sequence ID" value="KAF8649649.1"/>
    <property type="molecule type" value="Genomic_DNA"/>
</dbReference>
<feature type="region of interest" description="Disordered" evidence="1">
    <location>
        <begin position="448"/>
        <end position="482"/>
    </location>
</feature>
<feature type="region of interest" description="Disordered" evidence="1">
    <location>
        <begin position="346"/>
        <end position="390"/>
    </location>
</feature>
<organism evidence="2 3">
    <name type="scientific">Digitaria exilis</name>
    <dbReference type="NCBI Taxonomy" id="1010633"/>
    <lineage>
        <taxon>Eukaryota</taxon>
        <taxon>Viridiplantae</taxon>
        <taxon>Streptophyta</taxon>
        <taxon>Embryophyta</taxon>
        <taxon>Tracheophyta</taxon>
        <taxon>Spermatophyta</taxon>
        <taxon>Magnoliopsida</taxon>
        <taxon>Liliopsida</taxon>
        <taxon>Poales</taxon>
        <taxon>Poaceae</taxon>
        <taxon>PACMAD clade</taxon>
        <taxon>Panicoideae</taxon>
        <taxon>Panicodae</taxon>
        <taxon>Paniceae</taxon>
        <taxon>Anthephorinae</taxon>
        <taxon>Digitaria</taxon>
    </lineage>
</organism>
<name>A0A835AC14_9POAL</name>
<accession>A0A835AC14</accession>
<feature type="compositionally biased region" description="Low complexity" evidence="1">
    <location>
        <begin position="347"/>
        <end position="359"/>
    </location>
</feature>
<protein>
    <submittedName>
        <fullName evidence="2">Uncharacterized protein</fullName>
    </submittedName>
</protein>
<feature type="region of interest" description="Disordered" evidence="1">
    <location>
        <begin position="265"/>
        <end position="301"/>
    </location>
</feature>